<evidence type="ECO:0000313" key="4">
    <source>
        <dbReference type="Proteomes" id="UP001204144"/>
    </source>
</evidence>
<dbReference type="Proteomes" id="UP001204144">
    <property type="component" value="Unassembled WGS sequence"/>
</dbReference>
<comment type="caution">
    <text evidence="3">The sequence shown here is derived from an EMBL/GenBank/DDBJ whole genome shotgun (WGS) entry which is preliminary data.</text>
</comment>
<dbReference type="InterPro" id="IPR036291">
    <property type="entry name" value="NAD(P)-bd_dom_sf"/>
</dbReference>
<dbReference type="InterPro" id="IPR002347">
    <property type="entry name" value="SDR_fam"/>
</dbReference>
<dbReference type="SUPFAM" id="SSF51735">
    <property type="entry name" value="NAD(P)-binding Rossmann-fold domains"/>
    <property type="match status" value="1"/>
</dbReference>
<gene>
    <name evidence="3" type="ORF">EGI31_01860</name>
</gene>
<dbReference type="PANTHER" id="PTHR43157:SF31">
    <property type="entry name" value="PHOSPHATIDYLINOSITOL-GLYCAN BIOSYNTHESIS CLASS F PROTEIN"/>
    <property type="match status" value="1"/>
</dbReference>
<protein>
    <submittedName>
        <fullName evidence="3">SDR family oxidoreductase</fullName>
    </submittedName>
</protein>
<dbReference type="Pfam" id="PF00106">
    <property type="entry name" value="adh_short"/>
    <property type="match status" value="1"/>
</dbReference>
<dbReference type="CDD" id="cd05327">
    <property type="entry name" value="retinol-DH_like_SDR_c_like"/>
    <property type="match status" value="1"/>
</dbReference>
<organism evidence="3 4">
    <name type="scientific">Lacihabitans soyangensis</name>
    <dbReference type="NCBI Taxonomy" id="869394"/>
    <lineage>
        <taxon>Bacteria</taxon>
        <taxon>Pseudomonadati</taxon>
        <taxon>Bacteroidota</taxon>
        <taxon>Cytophagia</taxon>
        <taxon>Cytophagales</taxon>
        <taxon>Leadbetterellaceae</taxon>
        <taxon>Lacihabitans</taxon>
    </lineage>
</organism>
<comment type="similarity">
    <text evidence="2">Belongs to the short-chain dehydrogenases/reductases (SDR) family.</text>
</comment>
<dbReference type="Gene3D" id="3.40.50.720">
    <property type="entry name" value="NAD(P)-binding Rossmann-like Domain"/>
    <property type="match status" value="1"/>
</dbReference>
<sequence length="284" mass="31494">MLTIYHLNNKIAVITGGTSGIGKATVEKLVTFGTTVVLLARDIQKAESVKREILKTFPNGKVDIFAGDLKDLGSIKSAAEEIKFRYPQIDILINNAGGVFSKFEKTMDGFEVGFQVNHLAHFLLTQILLDNLLKSNDARVVNLSSEAHRIGKFRVGNLNAEKKFSTWMQYGAIKLMNILFTKALANKYGEKGLQSFAVHPGVVKSGFGANNGGFLKYFNKMPFLITPEQGAETSVYLATQSKEKLSNGGYYKRCQISYSSLESQDLVAQDQLWEISMKLIKSYL</sequence>
<evidence type="ECO:0000256" key="2">
    <source>
        <dbReference type="RuleBase" id="RU000363"/>
    </source>
</evidence>
<reference evidence="3 4" key="1">
    <citation type="submission" date="2018-11" db="EMBL/GenBank/DDBJ databases">
        <title>Novel bacteria species description.</title>
        <authorList>
            <person name="Han J.-H."/>
        </authorList>
    </citation>
    <scope>NUCLEOTIDE SEQUENCE [LARGE SCALE GENOMIC DNA]</scope>
    <source>
        <strain evidence="3 4">KCTC23259</strain>
    </source>
</reference>
<evidence type="ECO:0000313" key="3">
    <source>
        <dbReference type="EMBL" id="MCP9761682.1"/>
    </source>
</evidence>
<dbReference type="AlphaFoldDB" id="A0AAE3GZ21"/>
<dbReference type="PRINTS" id="PR00081">
    <property type="entry name" value="GDHRDH"/>
</dbReference>
<accession>A0AAE3GZ21</accession>
<keyword evidence="1" id="KW-0560">Oxidoreductase</keyword>
<dbReference type="GO" id="GO:0016491">
    <property type="term" value="F:oxidoreductase activity"/>
    <property type="evidence" value="ECO:0007669"/>
    <property type="project" value="UniProtKB-KW"/>
</dbReference>
<evidence type="ECO:0000256" key="1">
    <source>
        <dbReference type="ARBA" id="ARBA00023002"/>
    </source>
</evidence>
<dbReference type="PRINTS" id="PR00080">
    <property type="entry name" value="SDRFAMILY"/>
</dbReference>
<proteinExistence type="inferred from homology"/>
<name>A0AAE3GZ21_9BACT</name>
<dbReference type="EMBL" id="RJUF01000002">
    <property type="protein sequence ID" value="MCP9761682.1"/>
    <property type="molecule type" value="Genomic_DNA"/>
</dbReference>
<dbReference type="PANTHER" id="PTHR43157">
    <property type="entry name" value="PHOSPHATIDYLINOSITOL-GLYCAN BIOSYNTHESIS CLASS F PROTEIN-RELATED"/>
    <property type="match status" value="1"/>
</dbReference>
<keyword evidence="4" id="KW-1185">Reference proteome</keyword>